<dbReference type="Gene3D" id="1.25.40.10">
    <property type="entry name" value="Tetratricopeptide repeat domain"/>
    <property type="match status" value="1"/>
</dbReference>
<proteinExistence type="predicted"/>
<dbReference type="Pfam" id="PF13424">
    <property type="entry name" value="TPR_12"/>
    <property type="match status" value="1"/>
</dbReference>
<dbReference type="EMBL" id="CP045851">
    <property type="protein sequence ID" value="QGG95021.1"/>
    <property type="molecule type" value="Genomic_DNA"/>
</dbReference>
<dbReference type="Pfam" id="PF12770">
    <property type="entry name" value="CHAT"/>
    <property type="match status" value="1"/>
</dbReference>
<dbReference type="SUPFAM" id="SSF48452">
    <property type="entry name" value="TPR-like"/>
    <property type="match status" value="2"/>
</dbReference>
<keyword evidence="3" id="KW-1185">Reference proteome</keyword>
<evidence type="ECO:0000313" key="3">
    <source>
        <dbReference type="Proteomes" id="UP000334019"/>
    </source>
</evidence>
<sequence length="877" mass="90479">MTLGRAAALLEAVQADPRRTADAARDLVDDGSATPLERIGALWALGRALSELDEVEAACRTLGEAADAADGAAEGALAAEIRVSRSVCLLTAGDAEAARAELDLAEEQIPPGGPTGRLVMQRGLLEIYGGRLASALEALDRALPMLVDAGDDLARCRLLSNRGVILAFLGQLDRAQDDLDECQSLATRLGQDMAAAAALHNLGFVRGRRGDVPRALDDLRTARRAYEALGAARLVATLDADLGAVLLTGGLAEEAAEAAARAVDAASAAGNRLTEAEARLLLAEASLAAGRTASARRAAQEAADTFRAAGRDPWATIADHLVLRADVAGGAVGPDDLDAVLGVAEQLDAHGWTVEAAGARALVGRLGIALGRVELARRALERSAADRCQGPAALRASAWLATAMLRAEDGDRAGARRALAAGMRVIAAHQAALGSTELRVHAAAQGRELAGLGLRLAVEDGSPEDLLRWAERWRARALSLPPVRPPRDGRLAALLDDLRALDAAHRELLLGGAEVDDAERARRIELEDEVRAVSRSLSGSGAASERLDLGGLRAQLGATGAQLVELVEVDGELHAVVAEADPATWRWCALGPVAELSAQVAQALASIRRLAVARSSPRALAAAVEALGALGRAVDQRVVAPLGLAPDGPVVIVPTGVLQRFPWSVVPSLTARPVVVAPSAALWVRAARPAVDGRVVLVGGPDLEHVERELELLSEVHPDALVLGPEDCRAGRVLDAASGARMVHLAAHGTLRSDSPLFTSLQLADGPLTVYDLEHLEDPPRTVVLPACDAGASTVATGDELIGSAVGLLSMGVSQVVAPLTMVPDEATVDLVVDLHRAVAGGLDVPHALAAARTAALARGGPQDVAAAHAFVVLGGS</sequence>
<dbReference type="InterPro" id="IPR011990">
    <property type="entry name" value="TPR-like_helical_dom_sf"/>
</dbReference>
<gene>
    <name evidence="2" type="ORF">GH723_07825</name>
</gene>
<dbReference type="RefSeq" id="WP_153759129.1">
    <property type="nucleotide sequence ID" value="NZ_CP045851.1"/>
</dbReference>
<dbReference type="InterPro" id="IPR024983">
    <property type="entry name" value="CHAT_dom"/>
</dbReference>
<organism evidence="2 3">
    <name type="scientific">Actinomarinicola tropica</name>
    <dbReference type="NCBI Taxonomy" id="2789776"/>
    <lineage>
        <taxon>Bacteria</taxon>
        <taxon>Bacillati</taxon>
        <taxon>Actinomycetota</taxon>
        <taxon>Acidimicrobiia</taxon>
        <taxon>Acidimicrobiales</taxon>
        <taxon>Iamiaceae</taxon>
        <taxon>Actinomarinicola</taxon>
    </lineage>
</organism>
<evidence type="ECO:0000259" key="1">
    <source>
        <dbReference type="Pfam" id="PF12770"/>
    </source>
</evidence>
<name>A0A5Q2RKB9_9ACTN</name>
<dbReference type="KEGG" id="atq:GH723_07825"/>
<dbReference type="Proteomes" id="UP000334019">
    <property type="component" value="Chromosome"/>
</dbReference>
<protein>
    <submittedName>
        <fullName evidence="2">CHAT domain-containing protein</fullName>
    </submittedName>
</protein>
<feature type="domain" description="CHAT" evidence="1">
    <location>
        <begin position="630"/>
        <end position="858"/>
    </location>
</feature>
<reference evidence="2 3" key="1">
    <citation type="submission" date="2019-11" db="EMBL/GenBank/DDBJ databases">
        <authorList>
            <person name="He Y."/>
        </authorList>
    </citation>
    <scope>NUCLEOTIDE SEQUENCE [LARGE SCALE GENOMIC DNA]</scope>
    <source>
        <strain evidence="2 3">SCSIO 58843</strain>
    </source>
</reference>
<dbReference type="AlphaFoldDB" id="A0A5Q2RKB9"/>
<evidence type="ECO:0000313" key="2">
    <source>
        <dbReference type="EMBL" id="QGG95021.1"/>
    </source>
</evidence>
<accession>A0A5Q2RKB9</accession>